<accession>A0AAV6ZGX0</accession>
<gene>
    <name evidence="1" type="ORF">GDO81_024932</name>
</gene>
<organism evidence="1 2">
    <name type="scientific">Engystomops pustulosus</name>
    <name type="common">Tungara frog</name>
    <name type="synonym">Physalaemus pustulosus</name>
    <dbReference type="NCBI Taxonomy" id="76066"/>
    <lineage>
        <taxon>Eukaryota</taxon>
        <taxon>Metazoa</taxon>
        <taxon>Chordata</taxon>
        <taxon>Craniata</taxon>
        <taxon>Vertebrata</taxon>
        <taxon>Euteleostomi</taxon>
        <taxon>Amphibia</taxon>
        <taxon>Batrachia</taxon>
        <taxon>Anura</taxon>
        <taxon>Neobatrachia</taxon>
        <taxon>Hyloidea</taxon>
        <taxon>Leptodactylidae</taxon>
        <taxon>Leiuperinae</taxon>
        <taxon>Engystomops</taxon>
    </lineage>
</organism>
<keyword evidence="2" id="KW-1185">Reference proteome</keyword>
<dbReference type="EMBL" id="WNYA01000374">
    <property type="protein sequence ID" value="KAG8548569.1"/>
    <property type="molecule type" value="Genomic_DNA"/>
</dbReference>
<reference evidence="1" key="1">
    <citation type="thesis" date="2020" institute="ProQuest LLC" country="789 East Eisenhower Parkway, Ann Arbor, MI, USA">
        <title>Comparative Genomics and Chromosome Evolution.</title>
        <authorList>
            <person name="Mudd A.B."/>
        </authorList>
    </citation>
    <scope>NUCLEOTIDE SEQUENCE</scope>
    <source>
        <strain evidence="1">237g6f4</strain>
        <tissue evidence="1">Blood</tissue>
    </source>
</reference>
<dbReference type="AlphaFoldDB" id="A0AAV6ZGX0"/>
<evidence type="ECO:0000313" key="2">
    <source>
        <dbReference type="Proteomes" id="UP000824782"/>
    </source>
</evidence>
<proteinExistence type="predicted"/>
<evidence type="ECO:0000313" key="1">
    <source>
        <dbReference type="EMBL" id="KAG8548569.1"/>
    </source>
</evidence>
<comment type="caution">
    <text evidence="1">The sequence shown here is derived from an EMBL/GenBank/DDBJ whole genome shotgun (WGS) entry which is preliminary data.</text>
</comment>
<dbReference type="Proteomes" id="UP000824782">
    <property type="component" value="Unassembled WGS sequence"/>
</dbReference>
<sequence length="111" mass="11974">MFTGCGDRGGAAVTPEQDLSTCSPKVTELSHAPERERCKVLDPCASASSGYTLVPVICPLYSAVSIFRMYGMMLSMGTLPMRPVKKSSSVMLELISLRAGSRTRIRASLQE</sequence>
<protein>
    <submittedName>
        <fullName evidence="1">Uncharacterized protein</fullName>
    </submittedName>
</protein>
<name>A0AAV6ZGX0_ENGPU</name>